<dbReference type="Pfam" id="PF02687">
    <property type="entry name" value="FtsX"/>
    <property type="match status" value="2"/>
</dbReference>
<name>A0A494VIS6_9SPHI</name>
<evidence type="ECO:0000256" key="5">
    <source>
        <dbReference type="ARBA" id="ARBA00023136"/>
    </source>
</evidence>
<keyword evidence="10" id="KW-1185">Reference proteome</keyword>
<evidence type="ECO:0000256" key="2">
    <source>
        <dbReference type="ARBA" id="ARBA00022475"/>
    </source>
</evidence>
<evidence type="ECO:0000313" key="9">
    <source>
        <dbReference type="EMBL" id="AYL94836.1"/>
    </source>
</evidence>
<keyword evidence="5 6" id="KW-0472">Membrane</keyword>
<keyword evidence="4 6" id="KW-1133">Transmembrane helix</keyword>
<comment type="subcellular location">
    <subcellularLocation>
        <location evidence="1">Cell membrane</location>
        <topology evidence="1">Multi-pass membrane protein</topology>
    </subcellularLocation>
</comment>
<evidence type="ECO:0000256" key="6">
    <source>
        <dbReference type="SAM" id="Phobius"/>
    </source>
</evidence>
<dbReference type="Pfam" id="PF12704">
    <property type="entry name" value="MacB_PCD"/>
    <property type="match status" value="2"/>
</dbReference>
<dbReference type="PANTHER" id="PTHR30572">
    <property type="entry name" value="MEMBRANE COMPONENT OF TRANSPORTER-RELATED"/>
    <property type="match status" value="1"/>
</dbReference>
<feature type="transmembrane region" description="Helical" evidence="6">
    <location>
        <begin position="292"/>
        <end position="314"/>
    </location>
</feature>
<feature type="transmembrane region" description="Helical" evidence="6">
    <location>
        <begin position="736"/>
        <end position="756"/>
    </location>
</feature>
<feature type="domain" description="ABC3 transporter permease C-terminal" evidence="7">
    <location>
        <begin position="686"/>
        <end position="796"/>
    </location>
</feature>
<organism evidence="9 10">
    <name type="scientific">Mucilaginibacter celer</name>
    <dbReference type="NCBI Taxonomy" id="2305508"/>
    <lineage>
        <taxon>Bacteria</taxon>
        <taxon>Pseudomonadati</taxon>
        <taxon>Bacteroidota</taxon>
        <taxon>Sphingobacteriia</taxon>
        <taxon>Sphingobacteriales</taxon>
        <taxon>Sphingobacteriaceae</taxon>
        <taxon>Mucilaginibacter</taxon>
    </lineage>
</organism>
<dbReference type="GO" id="GO:0022857">
    <property type="term" value="F:transmembrane transporter activity"/>
    <property type="evidence" value="ECO:0007669"/>
    <property type="project" value="TreeGrafter"/>
</dbReference>
<evidence type="ECO:0000313" key="10">
    <source>
        <dbReference type="Proteomes" id="UP000270046"/>
    </source>
</evidence>
<dbReference type="EMBL" id="CP032869">
    <property type="protein sequence ID" value="AYL94836.1"/>
    <property type="molecule type" value="Genomic_DNA"/>
</dbReference>
<dbReference type="GO" id="GO:0005886">
    <property type="term" value="C:plasma membrane"/>
    <property type="evidence" value="ECO:0007669"/>
    <property type="project" value="UniProtKB-SubCell"/>
</dbReference>
<feature type="domain" description="MacB-like periplasmic core" evidence="8">
    <location>
        <begin position="20"/>
        <end position="234"/>
    </location>
</feature>
<feature type="transmembrane region" description="Helical" evidence="6">
    <location>
        <begin position="684"/>
        <end position="708"/>
    </location>
</feature>
<feature type="transmembrane region" description="Helical" evidence="6">
    <location>
        <begin position="768"/>
        <end position="790"/>
    </location>
</feature>
<feature type="transmembrane region" description="Helical" evidence="6">
    <location>
        <begin position="431"/>
        <end position="455"/>
    </location>
</feature>
<dbReference type="Proteomes" id="UP000270046">
    <property type="component" value="Chromosome"/>
</dbReference>
<evidence type="ECO:0000256" key="1">
    <source>
        <dbReference type="ARBA" id="ARBA00004651"/>
    </source>
</evidence>
<dbReference type="OrthoDB" id="1451596at2"/>
<feature type="transmembrane region" description="Helical" evidence="6">
    <location>
        <begin position="386"/>
        <end position="410"/>
    </location>
</feature>
<proteinExistence type="predicted"/>
<feature type="transmembrane region" description="Helical" evidence="6">
    <location>
        <begin position="21"/>
        <end position="42"/>
    </location>
</feature>
<protein>
    <submittedName>
        <fullName evidence="9">FtsX-like permease family protein</fullName>
    </submittedName>
</protein>
<dbReference type="PANTHER" id="PTHR30572:SF18">
    <property type="entry name" value="ABC-TYPE MACROLIDE FAMILY EXPORT SYSTEM PERMEASE COMPONENT 2"/>
    <property type="match status" value="1"/>
</dbReference>
<dbReference type="InterPro" id="IPR025857">
    <property type="entry name" value="MacB_PCD"/>
</dbReference>
<evidence type="ECO:0000259" key="8">
    <source>
        <dbReference type="Pfam" id="PF12704"/>
    </source>
</evidence>
<reference evidence="9 10" key="1">
    <citation type="submission" date="2018-10" db="EMBL/GenBank/DDBJ databases">
        <title>Genome sequencing of Mucilaginibacter sp. HYN0043.</title>
        <authorList>
            <person name="Kim M."/>
            <person name="Yi H."/>
        </authorList>
    </citation>
    <scope>NUCLEOTIDE SEQUENCE [LARGE SCALE GENOMIC DNA]</scope>
    <source>
        <strain evidence="9 10">HYN0043</strain>
    </source>
</reference>
<dbReference type="InterPro" id="IPR003838">
    <property type="entry name" value="ABC3_permease_C"/>
</dbReference>
<dbReference type="InterPro" id="IPR050250">
    <property type="entry name" value="Macrolide_Exporter_MacB"/>
</dbReference>
<dbReference type="KEGG" id="muh:HYN43_005750"/>
<dbReference type="RefSeq" id="WP_119408544.1">
    <property type="nucleotide sequence ID" value="NZ_CP032869.1"/>
</dbReference>
<evidence type="ECO:0000259" key="7">
    <source>
        <dbReference type="Pfam" id="PF02687"/>
    </source>
</evidence>
<keyword evidence="3 6" id="KW-0812">Transmembrane</keyword>
<evidence type="ECO:0000256" key="3">
    <source>
        <dbReference type="ARBA" id="ARBA00022692"/>
    </source>
</evidence>
<feature type="domain" description="MacB-like periplasmic core" evidence="8">
    <location>
        <begin position="443"/>
        <end position="621"/>
    </location>
</feature>
<feature type="transmembrane region" description="Helical" evidence="6">
    <location>
        <begin position="339"/>
        <end position="366"/>
    </location>
</feature>
<sequence length="807" mass="90529">MFKNYLKTAYRTLKKNVGFTAINVFGLALGLATCMLIVFYVVDELSYDKYNIKADRIYRANMQIKFGGIDQKYASSPAPLSAAFQNDYPEVERTCRLLQRGGYNVKKGNQIIHENKVILADSTLFDVFTLPMVAGDPKKALVEPKTVVLTETTAKRYFNTTQAVGKTLTLGENGLYKVTGVIKDMPKQSHFNYDFILSMTTTQESKENAWFSNNFNTYVLLKPGTDIKKFEAKMPGLMRKNAGPQLQSILHLTFDKFEADGNKYQLSLMPLLDIHLKSNLVSELDHNGDIQYVYIFSAVAIFILLIACVNFMNLSTARSANRAREVGVRKVLGSQRKYLVAQFLSESMMVTFVATLMAFAAAYFLLPLFNNIAGKSIELSTASFVWLVPALLVTVLVIGFLAGWYPALFLSGFQPIEVLKGKLSAGFKGGLLRSSLVVFQFFVSIVLIIGTLVIYNQLKYIQNKDLGYSRNQVLVVHGVYNLGEQSKVFRDEVKQLPGVTGVTMTGFLPTSDYRNSSSVFQERSLDPKKAVLAQTWTVDDKYLPTLDIKLTKGRNFSDQMPTDSAAMIINETAARLMGVRDPLNKSMFLPMDNMAKTFKEYHIIGVIKDFNFNSLEYNITPIMLMYGQDTGSLSVKMNTANITSLMALIKDKWKSIQPGREFEYSFMDDDFDASYRKEQRMGTIFIIFSSLTIIIACLGLFGLAAYAAEQRTKEIGIRKVLGANVANIVGMLSKDFIKLVFIAIVIAIPVSWFFMHKWLQGFAYRQNIQWWVIALAAVSAVLIAFATISFQSIRAALANPVRSLKNE</sequence>
<evidence type="ECO:0000256" key="4">
    <source>
        <dbReference type="ARBA" id="ARBA00022989"/>
    </source>
</evidence>
<dbReference type="AlphaFoldDB" id="A0A494VIS6"/>
<keyword evidence="2" id="KW-1003">Cell membrane</keyword>
<gene>
    <name evidence="9" type="ORF">HYN43_005750</name>
</gene>
<accession>A0A494VIS6</accession>
<feature type="domain" description="ABC3 transporter permease C-terminal" evidence="7">
    <location>
        <begin position="298"/>
        <end position="414"/>
    </location>
</feature>